<dbReference type="EMBL" id="JAAARO010000014">
    <property type="protein sequence ID" value="KAF5735880.1"/>
    <property type="molecule type" value="Genomic_DNA"/>
</dbReference>
<dbReference type="GO" id="GO:0005509">
    <property type="term" value="F:calcium ion binding"/>
    <property type="evidence" value="ECO:0007669"/>
    <property type="project" value="InterPro"/>
</dbReference>
<keyword evidence="1" id="KW-0106">Calcium</keyword>
<reference evidence="6 7" key="1">
    <citation type="journal article" date="2020" name="Nat. Commun.">
        <title>Genome of Tripterygium wilfordii and identification of cytochrome P450 involved in triptolide biosynthesis.</title>
        <authorList>
            <person name="Tu L."/>
            <person name="Su P."/>
            <person name="Zhang Z."/>
            <person name="Gao L."/>
            <person name="Wang J."/>
            <person name="Hu T."/>
            <person name="Zhou J."/>
            <person name="Zhang Y."/>
            <person name="Zhao Y."/>
            <person name="Liu Y."/>
            <person name="Song Y."/>
            <person name="Tong Y."/>
            <person name="Lu Y."/>
            <person name="Yang J."/>
            <person name="Xu C."/>
            <person name="Jia M."/>
            <person name="Peters R.J."/>
            <person name="Huang L."/>
            <person name="Gao W."/>
        </authorList>
    </citation>
    <scope>NUCLEOTIDE SEQUENCE [LARGE SCALE GENOMIC DNA]</scope>
    <source>
        <strain evidence="7">cv. XIE 37</strain>
        <tissue evidence="6">Leaf</tissue>
    </source>
</reference>
<dbReference type="PANTHER" id="PTHR11216">
    <property type="entry name" value="EH DOMAIN"/>
    <property type="match status" value="1"/>
</dbReference>
<feature type="region of interest" description="Disordered" evidence="3">
    <location>
        <begin position="756"/>
        <end position="866"/>
    </location>
</feature>
<feature type="region of interest" description="Disordered" evidence="3">
    <location>
        <begin position="491"/>
        <end position="542"/>
    </location>
</feature>
<proteinExistence type="predicted"/>
<dbReference type="Gene3D" id="1.10.238.10">
    <property type="entry name" value="EF-hand"/>
    <property type="match status" value="2"/>
</dbReference>
<evidence type="ECO:0000259" key="4">
    <source>
        <dbReference type="PROSITE" id="PS50031"/>
    </source>
</evidence>
<evidence type="ECO:0000256" key="2">
    <source>
        <dbReference type="SAM" id="Coils"/>
    </source>
</evidence>
<dbReference type="GO" id="GO:0005886">
    <property type="term" value="C:plasma membrane"/>
    <property type="evidence" value="ECO:0007669"/>
    <property type="project" value="TreeGrafter"/>
</dbReference>
<feature type="compositionally biased region" description="Polar residues" evidence="3">
    <location>
        <begin position="794"/>
        <end position="809"/>
    </location>
</feature>
<dbReference type="AlphaFoldDB" id="A0A7J7CP68"/>
<feature type="compositionally biased region" description="Polar residues" evidence="3">
    <location>
        <begin position="310"/>
        <end position="328"/>
    </location>
</feature>
<dbReference type="InterPro" id="IPR000261">
    <property type="entry name" value="EH_dom"/>
</dbReference>
<dbReference type="Pfam" id="PF12763">
    <property type="entry name" value="EH"/>
    <property type="match status" value="2"/>
</dbReference>
<protein>
    <submittedName>
        <fullName evidence="6">Actin cytoskeleton-regulatory complex protein PAN1</fullName>
    </submittedName>
</protein>
<dbReference type="FunCoup" id="A0A7J7CP68">
    <property type="interactions" value="2740"/>
</dbReference>
<feature type="domain" description="EF-hand" evidence="5">
    <location>
        <begin position="422"/>
        <end position="457"/>
    </location>
</feature>
<dbReference type="PROSITE" id="PS00018">
    <property type="entry name" value="EF_HAND_1"/>
    <property type="match status" value="1"/>
</dbReference>
<dbReference type="PROSITE" id="PS50031">
    <property type="entry name" value="EH"/>
    <property type="match status" value="2"/>
</dbReference>
<dbReference type="InParanoid" id="A0A7J7CP68"/>
<name>A0A7J7CP68_TRIWF</name>
<feature type="compositionally biased region" description="Polar residues" evidence="3">
    <location>
        <begin position="491"/>
        <end position="505"/>
    </location>
</feature>
<organism evidence="6 7">
    <name type="scientific">Tripterygium wilfordii</name>
    <name type="common">Thunder God vine</name>
    <dbReference type="NCBI Taxonomy" id="458696"/>
    <lineage>
        <taxon>Eukaryota</taxon>
        <taxon>Viridiplantae</taxon>
        <taxon>Streptophyta</taxon>
        <taxon>Embryophyta</taxon>
        <taxon>Tracheophyta</taxon>
        <taxon>Spermatophyta</taxon>
        <taxon>Magnoliopsida</taxon>
        <taxon>eudicotyledons</taxon>
        <taxon>Gunneridae</taxon>
        <taxon>Pentapetalae</taxon>
        <taxon>rosids</taxon>
        <taxon>fabids</taxon>
        <taxon>Celastrales</taxon>
        <taxon>Celastraceae</taxon>
        <taxon>Tripterygium</taxon>
    </lineage>
</organism>
<dbReference type="SMART" id="SM00027">
    <property type="entry name" value="EH"/>
    <property type="match status" value="2"/>
</dbReference>
<feature type="domain" description="EF-hand" evidence="5">
    <location>
        <begin position="6"/>
        <end position="41"/>
    </location>
</feature>
<dbReference type="PROSITE" id="PS50222">
    <property type="entry name" value="EF_HAND_2"/>
    <property type="match status" value="2"/>
</dbReference>
<keyword evidence="2" id="KW-0175">Coiled coil</keyword>
<dbReference type="SUPFAM" id="SSF47473">
    <property type="entry name" value="EF-hand"/>
    <property type="match status" value="2"/>
</dbReference>
<dbReference type="InterPro" id="IPR018247">
    <property type="entry name" value="EF_Hand_1_Ca_BS"/>
</dbReference>
<feature type="compositionally biased region" description="Polar residues" evidence="3">
    <location>
        <begin position="1130"/>
        <end position="1142"/>
    </location>
</feature>
<feature type="region of interest" description="Disordered" evidence="3">
    <location>
        <begin position="163"/>
        <end position="189"/>
    </location>
</feature>
<dbReference type="InterPro" id="IPR011992">
    <property type="entry name" value="EF-hand-dom_pair"/>
</dbReference>
<feature type="domain" description="EH" evidence="4">
    <location>
        <begin position="389"/>
        <end position="478"/>
    </location>
</feature>
<dbReference type="GO" id="GO:0016197">
    <property type="term" value="P:endosomal transport"/>
    <property type="evidence" value="ECO:0007669"/>
    <property type="project" value="TreeGrafter"/>
</dbReference>
<dbReference type="SMART" id="SM00054">
    <property type="entry name" value="EFh"/>
    <property type="match status" value="3"/>
</dbReference>
<feature type="coiled-coil region" evidence="2">
    <location>
        <begin position="561"/>
        <end position="595"/>
    </location>
</feature>
<evidence type="ECO:0000259" key="5">
    <source>
        <dbReference type="PROSITE" id="PS50222"/>
    </source>
</evidence>
<sequence>MAGQNANTDLFDAYFRRADLDGDGKISGAEAVAFFQGSNLTKQVLAQVWKHADQKEAGFLGRHEFYNALKLVTVAQSNRELTPEMVKAALYGPASTKIPAPRINFAATPTPRVAAPQIGSTTPSPSSNISIRGPPVPGSVSTNQQFFPSQQNQFVTSLQAVSPAAASHPLHPSQSMPRGGANLVGPRPPSANVSTNWLGGGTGAPTSQVTSKGISTFTAQDGFGLTTGNSVQSRTQMTTLLAPSIEAKPQNLATTSNHVAAKESKAVVVSGNGVASEPLFGDVFSATPVQPNQNSSAATSSAGGLPVSSTIVPASMGSPSSVKSNTFESLQSSFSQQPGGGQLQHGQSKQNQPVLASTTASTPTGFSLGAQNLTAHQSQPPWPRMNQSDVQKYAKVFFQVETDRNAKITGERARNLFLSWGLRREVLKQVWDLSDQDNDGMLSLKEFFVALYLMERFREGCPLPPVLPSTIMPDEALLFAIGQPTASYGTASWGPSTGLPQSQVTRHARPPVAPVTGGKPPRPSTVSQNDGTTQPRQLKPKVPVLEKHLVDQLSQEEQDSLNSKFQEASAADKNVVELEKEILDSKQKIEFFRAKMQELILYKSRCDNRFNEIIERVSADKHELDLLARKYEDKYRQAGDVASKLTLEEATFRDIQERKMELYRAIVKLEAGGTDDDALKDRADHIQSSLEELVKTMNERCKQYGLRAKPISVVELPFGWQPGIQEGAADWDENWDKFEDEGFTFVKELTLDVQNIRAPPRPKSTSIQKQVTSTNEGSNNSSNDISKSEKVLSTGGQISEESANDQTENGVLKSPESPNGDTAKDSDSQHINSHPNGSAGADGLPHVRDTESNHGSAEPVLSGDRSFDESNWGKFATHYDAESVWGFDSMSIKDMENERHHQNSMSGLDDFSLKPIKTEPSDNMSRGKSSYLFADSVPSTPAKPSSIFVDSVPSTPAYHFENTPRRLSEGPDEHSFYNFSRFDSFNMNDSTHSPRNSFARFDSMRSTGDTDFGHGFPSSFDSFNARDSEFGHGFSSRFDSFSTGDHDDSHRFPSSFDSFNAKESQDHGFMTRFDSFSARESGAGHGFPSTFDSFSGNDSGFSQSPRMLARFDSVHSSSDFPSFDDADTFGSSGPFKTSGQSETPRKNFDDWNETPRYNWSETPRKDSDKWSAF</sequence>
<feature type="region of interest" description="Disordered" evidence="3">
    <location>
        <begin position="1125"/>
        <end position="1173"/>
    </location>
</feature>
<dbReference type="GO" id="GO:0005737">
    <property type="term" value="C:cytoplasm"/>
    <property type="evidence" value="ECO:0007669"/>
    <property type="project" value="TreeGrafter"/>
</dbReference>
<dbReference type="OrthoDB" id="524326at2759"/>
<feature type="region of interest" description="Disordered" evidence="3">
    <location>
        <begin position="113"/>
        <end position="139"/>
    </location>
</feature>
<gene>
    <name evidence="6" type="ORF">HS088_TW14G00009</name>
</gene>
<feature type="region of interest" description="Disordered" evidence="3">
    <location>
        <begin position="310"/>
        <end position="361"/>
    </location>
</feature>
<evidence type="ECO:0000313" key="6">
    <source>
        <dbReference type="EMBL" id="KAF5735880.1"/>
    </source>
</evidence>
<feature type="compositionally biased region" description="Basic and acidic residues" evidence="3">
    <location>
        <begin position="1162"/>
        <end position="1173"/>
    </location>
</feature>
<dbReference type="Proteomes" id="UP000593562">
    <property type="component" value="Unassembled WGS sequence"/>
</dbReference>
<keyword evidence="7" id="KW-1185">Reference proteome</keyword>
<evidence type="ECO:0000256" key="1">
    <source>
        <dbReference type="ARBA" id="ARBA00022837"/>
    </source>
</evidence>
<feature type="compositionally biased region" description="Low complexity" evidence="3">
    <location>
        <begin position="120"/>
        <end position="131"/>
    </location>
</feature>
<dbReference type="PANTHER" id="PTHR11216:SF161">
    <property type="entry name" value="CALCIUM-BINDING EF HAND FAMILY PROTEIN"/>
    <property type="match status" value="1"/>
</dbReference>
<dbReference type="InterPro" id="IPR002048">
    <property type="entry name" value="EF_hand_dom"/>
</dbReference>
<dbReference type="GO" id="GO:0005634">
    <property type="term" value="C:nucleus"/>
    <property type="evidence" value="ECO:0007669"/>
    <property type="project" value="TreeGrafter"/>
</dbReference>
<evidence type="ECO:0000256" key="3">
    <source>
        <dbReference type="SAM" id="MobiDB-lite"/>
    </source>
</evidence>
<feature type="compositionally biased region" description="Polar residues" evidence="3">
    <location>
        <begin position="524"/>
        <end position="536"/>
    </location>
</feature>
<feature type="compositionally biased region" description="Polar residues" evidence="3">
    <location>
        <begin position="348"/>
        <end position="361"/>
    </location>
</feature>
<comment type="caution">
    <text evidence="6">The sequence shown here is derived from an EMBL/GenBank/DDBJ whole genome shotgun (WGS) entry which is preliminary data.</text>
</comment>
<accession>A0A7J7CP68</accession>
<feature type="domain" description="EH" evidence="4">
    <location>
        <begin position="7"/>
        <end position="97"/>
    </location>
</feature>
<dbReference type="GO" id="GO:0006897">
    <property type="term" value="P:endocytosis"/>
    <property type="evidence" value="ECO:0007669"/>
    <property type="project" value="TreeGrafter"/>
</dbReference>
<dbReference type="CDD" id="cd00052">
    <property type="entry name" value="EH"/>
    <property type="match status" value="2"/>
</dbReference>
<feature type="compositionally biased region" description="Low complexity" evidence="3">
    <location>
        <begin position="772"/>
        <end position="783"/>
    </location>
</feature>
<evidence type="ECO:0000313" key="7">
    <source>
        <dbReference type="Proteomes" id="UP000593562"/>
    </source>
</evidence>